<dbReference type="Proteomes" id="UP000183454">
    <property type="component" value="Unassembled WGS sequence"/>
</dbReference>
<evidence type="ECO:0000313" key="2">
    <source>
        <dbReference type="Proteomes" id="UP000183454"/>
    </source>
</evidence>
<gene>
    <name evidence="1" type="ORF">SAMN05421882_1005119</name>
</gene>
<protein>
    <submittedName>
        <fullName evidence="1">Uncharacterized protein</fullName>
    </submittedName>
</protein>
<accession>A0A1H2RWJ2</accession>
<reference evidence="1 2" key="1">
    <citation type="submission" date="2016-10" db="EMBL/GenBank/DDBJ databases">
        <authorList>
            <person name="de Groot N.N."/>
        </authorList>
    </citation>
    <scope>NUCLEOTIDE SEQUENCE [LARGE SCALE GENOMIC DNA]</scope>
    <source>
        <strain evidence="1 2">Nm110</strain>
    </source>
</reference>
<evidence type="ECO:0000313" key="1">
    <source>
        <dbReference type="EMBL" id="SDW23665.1"/>
    </source>
</evidence>
<organism evidence="1 2">
    <name type="scientific">Nitrosomonas communis</name>
    <dbReference type="NCBI Taxonomy" id="44574"/>
    <lineage>
        <taxon>Bacteria</taxon>
        <taxon>Pseudomonadati</taxon>
        <taxon>Pseudomonadota</taxon>
        <taxon>Betaproteobacteria</taxon>
        <taxon>Nitrosomonadales</taxon>
        <taxon>Nitrosomonadaceae</taxon>
        <taxon>Nitrosomonas</taxon>
    </lineage>
</organism>
<dbReference type="EMBL" id="FNNH01000005">
    <property type="protein sequence ID" value="SDW23665.1"/>
    <property type="molecule type" value="Genomic_DNA"/>
</dbReference>
<name>A0A1H2RWJ2_9PROT</name>
<proteinExistence type="predicted"/>
<dbReference type="AlphaFoldDB" id="A0A1H2RWJ2"/>
<sequence length="85" mass="9628">MTHRARLHHTSFLSKYPPGFYSISKSKLTLSASSCRMVVILPAARLRVHLEMVYLISSNHQQKALVAQEKVYRFRLSCSGIALPV</sequence>